<feature type="binding site" evidence="11">
    <location>
        <begin position="269"/>
        <end position="270"/>
    </location>
    <ligand>
        <name>L-histidine</name>
        <dbReference type="ChEBI" id="CHEBI:57595"/>
    </ligand>
</feature>
<dbReference type="GO" id="GO:0140096">
    <property type="term" value="F:catalytic activity, acting on a protein"/>
    <property type="evidence" value="ECO:0007669"/>
    <property type="project" value="UniProtKB-ARBA"/>
</dbReference>
<comment type="similarity">
    <text evidence="3 10">Belongs to the class-II aminoacyl-tRNA synthetase family. HisZ subfamily.</text>
</comment>
<sequence length="387" mass="43467">MFEKPLGMRDTLPLLYETKMKVRSKMLQEMTSWGYQMIATPALEYYETVGKESAIQDQQLFTLIDQQGHTLVLRPDMTAPIARVAASKLLKYRIPVRLAYAANVYRAQQREGGRPAEFEQIGIECIGHSTVSGDAESIALLVSVLRIAGLENFKISVGHIGYIKQLFSDVLHDEERAEQCLKFLYEKNYVGYREHVKKLALSEAQEQRLLQLLSLRGLEEVCQQGRALLENEAGLQAINELEELYKQLKDFGVHKYVSFDLSLVCHMSYYTGLLFEVYADGVGSPIGSGGRYDNLLSKFNYKAPATGFAISTDRLLEALGNLEEEKDSYCILFDEQHRQAAIQAAATMRAEGKVVVLQDIHGVKDVLAFTSSFTAVEYMTDSEGGKQ</sequence>
<evidence type="ECO:0000313" key="13">
    <source>
        <dbReference type="EMBL" id="MBD3108566.1"/>
    </source>
</evidence>
<keyword evidence="13" id="KW-0328">Glycosyltransferase</keyword>
<dbReference type="InterPro" id="IPR006195">
    <property type="entry name" value="aa-tRNA-synth_II"/>
</dbReference>
<dbReference type="NCBIfam" id="TIGR00443">
    <property type="entry name" value="hisZ_biosyn_reg"/>
    <property type="match status" value="1"/>
</dbReference>
<evidence type="ECO:0000259" key="12">
    <source>
        <dbReference type="PROSITE" id="PS50862"/>
    </source>
</evidence>
<comment type="subunit">
    <text evidence="4 10">Heteromultimer composed of HisG and HisZ subunits.</text>
</comment>
<dbReference type="SUPFAM" id="SSF55681">
    <property type="entry name" value="Class II aaRS and biotin synthetases"/>
    <property type="match status" value="1"/>
</dbReference>
<dbReference type="EMBL" id="JACXSI010000020">
    <property type="protein sequence ID" value="MBD3108566.1"/>
    <property type="molecule type" value="Genomic_DNA"/>
</dbReference>
<dbReference type="Pfam" id="PF13393">
    <property type="entry name" value="tRNA-synt_His"/>
    <property type="match status" value="1"/>
</dbReference>
<feature type="binding site" evidence="11">
    <location>
        <position position="120"/>
    </location>
    <ligand>
        <name>L-histidine</name>
        <dbReference type="ChEBI" id="CHEBI:57595"/>
    </ligand>
</feature>
<feature type="binding site" evidence="11">
    <location>
        <position position="124"/>
    </location>
    <ligand>
        <name>L-histidine</name>
        <dbReference type="ChEBI" id="CHEBI:57595"/>
    </ligand>
</feature>
<dbReference type="HAMAP" id="MF_00125">
    <property type="entry name" value="HisZ"/>
    <property type="match status" value="1"/>
</dbReference>
<dbReference type="InterPro" id="IPR041715">
    <property type="entry name" value="HisRS-like_core"/>
</dbReference>
<keyword evidence="8 10" id="KW-0368">Histidine biosynthesis</keyword>
<organism evidence="13 14">
    <name type="scientific">Peribacillus faecalis</name>
    <dbReference type="NCBI Taxonomy" id="2772559"/>
    <lineage>
        <taxon>Bacteria</taxon>
        <taxon>Bacillati</taxon>
        <taxon>Bacillota</taxon>
        <taxon>Bacilli</taxon>
        <taxon>Bacillales</taxon>
        <taxon>Bacillaceae</taxon>
        <taxon>Peribacillus</taxon>
    </lineage>
</organism>
<dbReference type="InterPro" id="IPR053846">
    <property type="entry name" value="HisZ-C"/>
</dbReference>
<evidence type="ECO:0000256" key="9">
    <source>
        <dbReference type="ARBA" id="ARBA00025246"/>
    </source>
</evidence>
<keyword evidence="13" id="KW-0808">Transferase</keyword>
<feature type="binding site" evidence="11">
    <location>
        <position position="106"/>
    </location>
    <ligand>
        <name>L-histidine</name>
        <dbReference type="ChEBI" id="CHEBI:57595"/>
    </ligand>
</feature>
<comment type="caution">
    <text evidence="13">The sequence shown here is derived from an EMBL/GenBank/DDBJ whole genome shotgun (WGS) entry which is preliminary data.</text>
</comment>
<dbReference type="InterPro" id="IPR004516">
    <property type="entry name" value="HisRS/HisZ"/>
</dbReference>
<dbReference type="Gene3D" id="3.30.930.10">
    <property type="entry name" value="Bira Bifunctional Protein, Domain 2"/>
    <property type="match status" value="1"/>
</dbReference>
<protein>
    <recommendedName>
        <fullName evidence="5 10">ATP phosphoribosyltransferase regulatory subunit</fullName>
    </recommendedName>
</protein>
<dbReference type="CDD" id="cd00773">
    <property type="entry name" value="HisRS-like_core"/>
    <property type="match status" value="1"/>
</dbReference>
<evidence type="ECO:0000256" key="3">
    <source>
        <dbReference type="ARBA" id="ARBA00005539"/>
    </source>
</evidence>
<dbReference type="GO" id="GO:0004821">
    <property type="term" value="F:histidine-tRNA ligase activity"/>
    <property type="evidence" value="ECO:0007669"/>
    <property type="project" value="InterPro"/>
</dbReference>
<comment type="function">
    <text evidence="9 10">Required for the first step of histidine biosynthesis. May allow the feedback regulation of ATP phosphoribosyltransferase activity by histidine.</text>
</comment>
<dbReference type="PANTHER" id="PTHR43707:SF1">
    <property type="entry name" value="HISTIDINE--TRNA LIGASE, MITOCHONDRIAL-RELATED"/>
    <property type="match status" value="1"/>
</dbReference>
<evidence type="ECO:0000256" key="8">
    <source>
        <dbReference type="ARBA" id="ARBA00023102"/>
    </source>
</evidence>
<dbReference type="AlphaFoldDB" id="A0A927CWW9"/>
<dbReference type="GO" id="GO:0005737">
    <property type="term" value="C:cytoplasm"/>
    <property type="evidence" value="ECO:0007669"/>
    <property type="project" value="UniProtKB-SubCell"/>
</dbReference>
<reference evidence="13" key="1">
    <citation type="submission" date="2020-09" db="EMBL/GenBank/DDBJ databases">
        <title>Bacillus faecalis sp. nov., a moderately halophilic bacterium isolated from cow faeces.</title>
        <authorList>
            <person name="Jiang L."/>
            <person name="Lee J."/>
        </authorList>
    </citation>
    <scope>NUCLEOTIDE SEQUENCE</scope>
    <source>
        <strain evidence="13">AGMB 02131</strain>
    </source>
</reference>
<evidence type="ECO:0000256" key="6">
    <source>
        <dbReference type="ARBA" id="ARBA00022490"/>
    </source>
</evidence>
<keyword evidence="7 10" id="KW-0028">Amino-acid biosynthesis</keyword>
<evidence type="ECO:0000256" key="10">
    <source>
        <dbReference type="HAMAP-Rule" id="MF_00125"/>
    </source>
</evidence>
<evidence type="ECO:0000256" key="7">
    <source>
        <dbReference type="ARBA" id="ARBA00022605"/>
    </source>
</evidence>
<dbReference type="PROSITE" id="PS50862">
    <property type="entry name" value="AA_TRNA_LIGASE_II"/>
    <property type="match status" value="1"/>
</dbReference>
<dbReference type="Proteomes" id="UP000602076">
    <property type="component" value="Unassembled WGS sequence"/>
</dbReference>
<evidence type="ECO:0000256" key="11">
    <source>
        <dbReference type="PIRSR" id="PIRSR001549-1"/>
    </source>
</evidence>
<dbReference type="Pfam" id="PF21996">
    <property type="entry name" value="HisZ-like"/>
    <property type="match status" value="1"/>
</dbReference>
<comment type="miscellaneous">
    <text evidence="10">This function is generally fulfilled by the C-terminal part of HisG, which is missing in some bacteria such as this one.</text>
</comment>
<keyword evidence="6 10" id="KW-0963">Cytoplasm</keyword>
<feature type="binding site" evidence="11">
    <location>
        <begin position="76"/>
        <end position="78"/>
    </location>
    <ligand>
        <name>L-histidine</name>
        <dbReference type="ChEBI" id="CHEBI:57595"/>
    </ligand>
</feature>
<evidence type="ECO:0000256" key="4">
    <source>
        <dbReference type="ARBA" id="ARBA00011496"/>
    </source>
</evidence>
<dbReference type="GO" id="GO:0000105">
    <property type="term" value="P:L-histidine biosynthetic process"/>
    <property type="evidence" value="ECO:0007669"/>
    <property type="project" value="UniProtKB-UniRule"/>
</dbReference>
<dbReference type="PIRSF" id="PIRSF001549">
    <property type="entry name" value="His-tRNA_synth"/>
    <property type="match status" value="1"/>
</dbReference>
<proteinExistence type="inferred from homology"/>
<accession>A0A927CWW9</accession>
<dbReference type="Gene3D" id="3.40.50.12590">
    <property type="match status" value="1"/>
</dbReference>
<comment type="pathway">
    <text evidence="2 10">Amino-acid biosynthesis; L-histidine biosynthesis; L-histidine from 5-phospho-alpha-D-ribose 1-diphosphate: step 1/9.</text>
</comment>
<dbReference type="GO" id="GO:0016757">
    <property type="term" value="F:glycosyltransferase activity"/>
    <property type="evidence" value="ECO:0007669"/>
    <property type="project" value="UniProtKB-KW"/>
</dbReference>
<dbReference type="PANTHER" id="PTHR43707">
    <property type="entry name" value="HISTIDYL-TRNA SYNTHETASE"/>
    <property type="match status" value="1"/>
</dbReference>
<keyword evidence="14" id="KW-1185">Reference proteome</keyword>
<evidence type="ECO:0000256" key="1">
    <source>
        <dbReference type="ARBA" id="ARBA00004496"/>
    </source>
</evidence>
<dbReference type="InterPro" id="IPR045864">
    <property type="entry name" value="aa-tRNA-synth_II/BPL/LPL"/>
</dbReference>
<dbReference type="GO" id="GO:0006427">
    <property type="term" value="P:histidyl-tRNA aminoacylation"/>
    <property type="evidence" value="ECO:0007669"/>
    <property type="project" value="InterPro"/>
</dbReference>
<evidence type="ECO:0000256" key="2">
    <source>
        <dbReference type="ARBA" id="ARBA00004667"/>
    </source>
</evidence>
<dbReference type="NCBIfam" id="NF008941">
    <property type="entry name" value="PRK12292.2-4"/>
    <property type="match status" value="1"/>
</dbReference>
<dbReference type="InterPro" id="IPR004517">
    <property type="entry name" value="HisZ"/>
</dbReference>
<evidence type="ECO:0000256" key="5">
    <source>
        <dbReference type="ARBA" id="ARBA00020397"/>
    </source>
</evidence>
<comment type="subcellular location">
    <subcellularLocation>
        <location evidence="1 10">Cytoplasm</location>
    </subcellularLocation>
</comment>
<name>A0A927CWW9_9BACI</name>
<feature type="domain" description="Aminoacyl-transfer RNA synthetases class-II family profile" evidence="12">
    <location>
        <begin position="25"/>
        <end position="319"/>
    </location>
</feature>
<gene>
    <name evidence="10" type="primary">hisZ</name>
    <name evidence="13" type="ORF">IEO70_09315</name>
</gene>
<evidence type="ECO:0000313" key="14">
    <source>
        <dbReference type="Proteomes" id="UP000602076"/>
    </source>
</evidence>